<reference evidence="2 3" key="1">
    <citation type="submission" date="2024-04" db="EMBL/GenBank/DDBJ databases">
        <title>Defined microbial consortia suppress multidrug-resistant proinflammatory Enterobacteriaceae via ecological control.</title>
        <authorList>
            <person name="Furuichi M."/>
            <person name="Kawaguchi T."/>
            <person name="Pust M."/>
            <person name="Yasuma K."/>
            <person name="Plichta D."/>
            <person name="Hasegawa N."/>
            <person name="Ohya T."/>
            <person name="Bhattarai S."/>
            <person name="Sasajima S."/>
            <person name="Aoto Y."/>
            <person name="Tuganbaev T."/>
            <person name="Yaginuma M."/>
            <person name="Ueda M."/>
            <person name="Okahashi N."/>
            <person name="Amafuji K."/>
            <person name="Kiridooshi Y."/>
            <person name="Sugita K."/>
            <person name="Strazar M."/>
            <person name="Skelly A."/>
            <person name="Suda W."/>
            <person name="Hattori M."/>
            <person name="Nakamoto N."/>
            <person name="Caballero S."/>
            <person name="Norman J."/>
            <person name="Olle B."/>
            <person name="Tanoue T."/>
            <person name="Arita M."/>
            <person name="Bucci V."/>
            <person name="Atarashi K."/>
            <person name="Xavier R."/>
            <person name="Honda K."/>
        </authorList>
    </citation>
    <scope>NUCLEOTIDE SEQUENCE [LARGE SCALE GENOMIC DNA]</scope>
    <source>
        <strain evidence="3">f13</strain>
    </source>
</reference>
<comment type="caution">
    <text evidence="2">The sequence shown here is derived from an EMBL/GenBank/DDBJ whole genome shotgun (WGS) entry which is preliminary data.</text>
</comment>
<feature type="transmembrane region" description="Helical" evidence="1">
    <location>
        <begin position="168"/>
        <end position="190"/>
    </location>
</feature>
<feature type="transmembrane region" description="Helical" evidence="1">
    <location>
        <begin position="12"/>
        <end position="36"/>
    </location>
</feature>
<protein>
    <submittedName>
        <fullName evidence="2">YoaK family protein</fullName>
    </submittedName>
</protein>
<dbReference type="PANTHER" id="PTHR37314:SF4">
    <property type="entry name" value="UPF0700 TRANSMEMBRANE PROTEIN YOAK"/>
    <property type="match status" value="1"/>
</dbReference>
<keyword evidence="1" id="KW-0812">Transmembrane</keyword>
<dbReference type="PANTHER" id="PTHR37314">
    <property type="entry name" value="SLR0142 PROTEIN"/>
    <property type="match status" value="1"/>
</dbReference>
<gene>
    <name evidence="2" type="ORF">F130042H8_35060</name>
</gene>
<keyword evidence="3" id="KW-1185">Reference proteome</keyword>
<accession>A0ABQ0B2E9</accession>
<evidence type="ECO:0000256" key="1">
    <source>
        <dbReference type="SAM" id="Phobius"/>
    </source>
</evidence>
<dbReference type="Pfam" id="PF06912">
    <property type="entry name" value="DUF1275"/>
    <property type="match status" value="1"/>
</dbReference>
<dbReference type="Proteomes" id="UP001600894">
    <property type="component" value="Unassembled WGS sequence"/>
</dbReference>
<proteinExistence type="predicted"/>
<dbReference type="InterPro" id="IPR010699">
    <property type="entry name" value="DUF1275"/>
</dbReference>
<sequence>MEQTQKVKLEKLLHYNMTCIGGFMGTCAICGFEGNFASAQTGNIMSLTKELVGGDLFQVSLRLGALILFCLSMAVSFLIKRFLKPDMERLSLMVDGGCLLLSLTLPEGIPAIIRLYPVFIASSFQWGTFSGAGGYNSASIFTTNNLKQCVLSWTQYVLDREEAMLDRAWFYTWTVTSFITGAVTGCISMLDMGNKGIFIGLAMILLAELICRRKNKCIRREQDQMDKNPRQAAAL</sequence>
<organism evidence="2 3">
    <name type="scientific">Enterocloster alcoholdehydrogenati</name>
    <dbReference type="NCBI Taxonomy" id="2547410"/>
    <lineage>
        <taxon>Bacteria</taxon>
        <taxon>Bacillati</taxon>
        <taxon>Bacillota</taxon>
        <taxon>Clostridia</taxon>
        <taxon>Lachnospirales</taxon>
        <taxon>Lachnospiraceae</taxon>
        <taxon>Enterocloster</taxon>
    </lineage>
</organism>
<evidence type="ECO:0000313" key="2">
    <source>
        <dbReference type="EMBL" id="GAA6270446.1"/>
    </source>
</evidence>
<evidence type="ECO:0000313" key="3">
    <source>
        <dbReference type="Proteomes" id="UP001600894"/>
    </source>
</evidence>
<feature type="transmembrane region" description="Helical" evidence="1">
    <location>
        <begin position="56"/>
        <end position="79"/>
    </location>
</feature>
<keyword evidence="1" id="KW-1133">Transmembrane helix</keyword>
<keyword evidence="1" id="KW-0472">Membrane</keyword>
<dbReference type="RefSeq" id="WP_176254838.1">
    <property type="nucleotide sequence ID" value="NZ_BAABXL010000001.1"/>
</dbReference>
<feature type="transmembrane region" description="Helical" evidence="1">
    <location>
        <begin position="196"/>
        <end position="211"/>
    </location>
</feature>
<name>A0ABQ0B2E9_9FIRM</name>
<dbReference type="EMBL" id="BAABXL010000001">
    <property type="protein sequence ID" value="GAA6270446.1"/>
    <property type="molecule type" value="Genomic_DNA"/>
</dbReference>